<evidence type="ECO:0000256" key="1">
    <source>
        <dbReference type="SAM" id="MobiDB-lite"/>
    </source>
</evidence>
<proteinExistence type="predicted"/>
<evidence type="ECO:0000313" key="3">
    <source>
        <dbReference type="EMBL" id="KAG9479859.1"/>
    </source>
</evidence>
<keyword evidence="2" id="KW-1133">Transmembrane helix</keyword>
<dbReference type="AlphaFoldDB" id="A0A8J6F2G7"/>
<organism evidence="3 4">
    <name type="scientific">Eleutherodactylus coqui</name>
    <name type="common">Puerto Rican coqui</name>
    <dbReference type="NCBI Taxonomy" id="57060"/>
    <lineage>
        <taxon>Eukaryota</taxon>
        <taxon>Metazoa</taxon>
        <taxon>Chordata</taxon>
        <taxon>Craniata</taxon>
        <taxon>Vertebrata</taxon>
        <taxon>Euteleostomi</taxon>
        <taxon>Amphibia</taxon>
        <taxon>Batrachia</taxon>
        <taxon>Anura</taxon>
        <taxon>Neobatrachia</taxon>
        <taxon>Hyloidea</taxon>
        <taxon>Eleutherodactylidae</taxon>
        <taxon>Eleutherodactylinae</taxon>
        <taxon>Eleutherodactylus</taxon>
        <taxon>Eleutherodactylus</taxon>
    </lineage>
</organism>
<keyword evidence="4" id="KW-1185">Reference proteome</keyword>
<name>A0A8J6F2G7_ELECQ</name>
<accession>A0A8J6F2G7</accession>
<reference evidence="3" key="1">
    <citation type="thesis" date="2020" institute="ProQuest LLC" country="789 East Eisenhower Parkway, Ann Arbor, MI, USA">
        <title>Comparative Genomics and Chromosome Evolution.</title>
        <authorList>
            <person name="Mudd A.B."/>
        </authorList>
    </citation>
    <scope>NUCLEOTIDE SEQUENCE</scope>
    <source>
        <strain evidence="3">HN-11 Male</strain>
        <tissue evidence="3">Kidney and liver</tissue>
    </source>
</reference>
<feature type="region of interest" description="Disordered" evidence="1">
    <location>
        <begin position="1"/>
        <end position="63"/>
    </location>
</feature>
<dbReference type="Proteomes" id="UP000770717">
    <property type="component" value="Unassembled WGS sequence"/>
</dbReference>
<protein>
    <submittedName>
        <fullName evidence="3">Uncharacterized protein</fullName>
    </submittedName>
</protein>
<feature type="transmembrane region" description="Helical" evidence="2">
    <location>
        <begin position="161"/>
        <end position="184"/>
    </location>
</feature>
<keyword evidence="2" id="KW-0472">Membrane</keyword>
<evidence type="ECO:0000256" key="2">
    <source>
        <dbReference type="SAM" id="Phobius"/>
    </source>
</evidence>
<feature type="transmembrane region" description="Helical" evidence="2">
    <location>
        <begin position="124"/>
        <end position="141"/>
    </location>
</feature>
<gene>
    <name evidence="3" type="ORF">GDO78_011734</name>
</gene>
<keyword evidence="2" id="KW-0812">Transmembrane</keyword>
<sequence>MSCNRDAGSLLPQLPPPPRPVSASLEDWAGVRLTDTGIREETKPGVRGGESSRPGRDEQPGCGWGCGSAMNLHGRPGRGAEEPDSHAACKERAAASILGPHYWQRCPPDVCPEQQSAASRSSSILMLTAVFGLLLLSLIHLGQEAAQPAGGAAGELCPTVLLLRCAVYLGGALCALVVGSLCALHCAGRQAAPPDFTRARSQTQMLHSVNLHEAAQPRRVAICHSMDKALKEATV</sequence>
<evidence type="ECO:0000313" key="4">
    <source>
        <dbReference type="Proteomes" id="UP000770717"/>
    </source>
</evidence>
<dbReference type="EMBL" id="WNTK01000007">
    <property type="protein sequence ID" value="KAG9479859.1"/>
    <property type="molecule type" value="Genomic_DNA"/>
</dbReference>
<comment type="caution">
    <text evidence="3">The sequence shown here is derived from an EMBL/GenBank/DDBJ whole genome shotgun (WGS) entry which is preliminary data.</text>
</comment>